<name>A0A5D3ARK2_9TREE</name>
<feature type="region of interest" description="Disordered" evidence="1">
    <location>
        <begin position="1"/>
        <end position="116"/>
    </location>
</feature>
<proteinExistence type="predicted"/>
<feature type="compositionally biased region" description="Low complexity" evidence="1">
    <location>
        <begin position="496"/>
        <end position="506"/>
    </location>
</feature>
<protein>
    <recommendedName>
        <fullName evidence="2">LsmAD domain-containing protein</fullName>
    </recommendedName>
</protein>
<gene>
    <name evidence="3" type="ORF">B9479_006613</name>
</gene>
<dbReference type="GO" id="GO:0003729">
    <property type="term" value="F:mRNA binding"/>
    <property type="evidence" value="ECO:0007669"/>
    <property type="project" value="TreeGrafter"/>
</dbReference>
<dbReference type="GO" id="GO:0034063">
    <property type="term" value="P:stress granule assembly"/>
    <property type="evidence" value="ECO:0007669"/>
    <property type="project" value="TreeGrafter"/>
</dbReference>
<evidence type="ECO:0000313" key="4">
    <source>
        <dbReference type="Proteomes" id="UP000322245"/>
    </source>
</evidence>
<dbReference type="InterPro" id="IPR009604">
    <property type="entry name" value="LsmAD_domain"/>
</dbReference>
<feature type="compositionally biased region" description="Pro residues" evidence="1">
    <location>
        <begin position="233"/>
        <end position="249"/>
    </location>
</feature>
<dbReference type="SMART" id="SM01272">
    <property type="entry name" value="LsmAD"/>
    <property type="match status" value="1"/>
</dbReference>
<feature type="compositionally biased region" description="Low complexity" evidence="1">
    <location>
        <begin position="747"/>
        <end position="767"/>
    </location>
</feature>
<sequence>MSNERGRGRGGNRGGRGGSDGSSRGRGAWRNGPPPTFTPNPRMSINDHMNDMKIVQGVQNERKGFQTDTDISRTTSNPNAERELQPWVPDGPAAAATASPSPRPNGGNADLETFGQAKNIPWDQFETNERLFGAKTDFQEELYTTKLNRGGADYHKREKEAERMAKEIMGQTAKNAHVAEERGQVDTRDEEEKYSGVSRAPNAYVPPSARRGNSGQAPAAPRASVNGNQAPQAPEPPTAEVPALVPPAGPARSTSDEVVNTVPQSVPMKASGTSTNIQPITEGATSSIAEQKNELSGVVNEWRQFVGTEREKVEARRTSALKTEKDKQLAELKKFQASFKVPLPMPKDMLSILTKDEAKQKDIEAKAAAALDAAKKDRKTSLAAAPSPVSAAPPIHTNGKTDAPRPPGSKKINMKIPEIPPFNATKRKPPPVPVAESAQNDIKLLTSPTPSNVSLASTRLNPTASSFVFKPRADAQAFKPGQPSVAGSPAVSAKQPAAGPSTTSTPAPAPAPAQNQPRGNQFFREKLPEKLSNVNPREDFNPWKHRPVEQPSTVGLAWGFSGRKAGVPPAFASPAPGVHLQFDDDPNSPSPHPAQPSLMPGMPPNYPPFGRFQPGMPPPYAVQGMQNPMFSPPHFAPHPGQQMGQPPQHMIPGGPQHNMPMYFQNGMPHSPAFLPPQPMQQYPHTPQRHVQGPGPGGPNGPPQIFYPNQGPPMPHQTPLQQHQIPYPGHSPAQGHQPPYQQAPPPQMQMSPVPGHAHAAQAQQQPGA</sequence>
<dbReference type="PANTHER" id="PTHR12854">
    <property type="entry name" value="ATAXIN 2-RELATED"/>
    <property type="match status" value="1"/>
</dbReference>
<dbReference type="EMBL" id="NIDF01000117">
    <property type="protein sequence ID" value="TYJ52763.1"/>
    <property type="molecule type" value="Genomic_DNA"/>
</dbReference>
<accession>A0A5D3ARK2</accession>
<feature type="compositionally biased region" description="Gly residues" evidence="1">
    <location>
        <begin position="9"/>
        <end position="20"/>
    </location>
</feature>
<feature type="compositionally biased region" description="Low complexity" evidence="1">
    <location>
        <begin position="90"/>
        <end position="100"/>
    </location>
</feature>
<feature type="compositionally biased region" description="Basic and acidic residues" evidence="1">
    <location>
        <begin position="177"/>
        <end position="194"/>
    </location>
</feature>
<keyword evidence="4" id="KW-1185">Reference proteome</keyword>
<dbReference type="GO" id="GO:0010494">
    <property type="term" value="C:cytoplasmic stress granule"/>
    <property type="evidence" value="ECO:0007669"/>
    <property type="project" value="TreeGrafter"/>
</dbReference>
<feature type="region of interest" description="Disordered" evidence="1">
    <location>
        <begin position="169"/>
        <end position="259"/>
    </location>
</feature>
<organism evidence="3 4">
    <name type="scientific">Cryptococcus floricola</name>
    <dbReference type="NCBI Taxonomy" id="2591691"/>
    <lineage>
        <taxon>Eukaryota</taxon>
        <taxon>Fungi</taxon>
        <taxon>Dikarya</taxon>
        <taxon>Basidiomycota</taxon>
        <taxon>Agaricomycotina</taxon>
        <taxon>Tremellomycetes</taxon>
        <taxon>Tremellales</taxon>
        <taxon>Cryptococcaceae</taxon>
        <taxon>Cryptococcus</taxon>
    </lineage>
</organism>
<evidence type="ECO:0000259" key="2">
    <source>
        <dbReference type="SMART" id="SM01272"/>
    </source>
</evidence>
<feature type="compositionally biased region" description="Polar residues" evidence="1">
    <location>
        <begin position="66"/>
        <end position="79"/>
    </location>
</feature>
<feature type="domain" description="LsmAD" evidence="2">
    <location>
        <begin position="132"/>
        <end position="200"/>
    </location>
</feature>
<evidence type="ECO:0000313" key="3">
    <source>
        <dbReference type="EMBL" id="TYJ52763.1"/>
    </source>
</evidence>
<dbReference type="InterPro" id="IPR045117">
    <property type="entry name" value="ATXN2-like"/>
</dbReference>
<dbReference type="Pfam" id="PF06741">
    <property type="entry name" value="LsmAD"/>
    <property type="match status" value="1"/>
</dbReference>
<feature type="region of interest" description="Disordered" evidence="1">
    <location>
        <begin position="374"/>
        <end position="437"/>
    </location>
</feature>
<comment type="caution">
    <text evidence="3">The sequence shown here is derived from an EMBL/GenBank/DDBJ whole genome shotgun (WGS) entry which is preliminary data.</text>
</comment>
<feature type="compositionally biased region" description="Basic and acidic residues" evidence="1">
    <location>
        <begin position="536"/>
        <end position="548"/>
    </location>
</feature>
<feature type="region of interest" description="Disordered" evidence="1">
    <location>
        <begin position="667"/>
        <end position="767"/>
    </location>
</feature>
<dbReference type="AlphaFoldDB" id="A0A5D3ARK2"/>
<dbReference type="Proteomes" id="UP000322245">
    <property type="component" value="Unassembled WGS sequence"/>
</dbReference>
<dbReference type="PANTHER" id="PTHR12854:SF7">
    <property type="entry name" value="ATAXIN-2 HOMOLOG"/>
    <property type="match status" value="1"/>
</dbReference>
<reference evidence="3 4" key="1">
    <citation type="submission" date="2017-05" db="EMBL/GenBank/DDBJ databases">
        <title>The Genome Sequence of Tsuchiyaea wingfieldii DSM 27421.</title>
        <authorList>
            <person name="Cuomo C."/>
            <person name="Passer A."/>
            <person name="Billmyre B."/>
            <person name="Heitman J."/>
        </authorList>
    </citation>
    <scope>NUCLEOTIDE SEQUENCE [LARGE SCALE GENOMIC DNA]</scope>
    <source>
        <strain evidence="3 4">DSM 27421</strain>
    </source>
</reference>
<evidence type="ECO:0000256" key="1">
    <source>
        <dbReference type="SAM" id="MobiDB-lite"/>
    </source>
</evidence>
<feature type="region of interest" description="Disordered" evidence="1">
    <location>
        <begin position="475"/>
        <end position="549"/>
    </location>
</feature>
<feature type="compositionally biased region" description="Low complexity" evidence="1">
    <location>
        <begin position="383"/>
        <end position="394"/>
    </location>
</feature>